<protein>
    <submittedName>
        <fullName evidence="2">Uncharacterized protein</fullName>
    </submittedName>
</protein>
<dbReference type="WBParaSite" id="JU765_v2.g12626.t1">
    <property type="protein sequence ID" value="JU765_v2.g12626.t1"/>
    <property type="gene ID" value="JU765_v2.g12626"/>
</dbReference>
<accession>A0AC34Q3J7</accession>
<dbReference type="Proteomes" id="UP000887576">
    <property type="component" value="Unplaced"/>
</dbReference>
<reference evidence="2" key="1">
    <citation type="submission" date="2022-11" db="UniProtKB">
        <authorList>
            <consortium name="WormBaseParasite"/>
        </authorList>
    </citation>
    <scope>IDENTIFICATION</scope>
</reference>
<organism evidence="1 2">
    <name type="scientific">Panagrolaimus sp. JU765</name>
    <dbReference type="NCBI Taxonomy" id="591449"/>
    <lineage>
        <taxon>Eukaryota</taxon>
        <taxon>Metazoa</taxon>
        <taxon>Ecdysozoa</taxon>
        <taxon>Nematoda</taxon>
        <taxon>Chromadorea</taxon>
        <taxon>Rhabditida</taxon>
        <taxon>Tylenchina</taxon>
        <taxon>Panagrolaimomorpha</taxon>
        <taxon>Panagrolaimoidea</taxon>
        <taxon>Panagrolaimidae</taxon>
        <taxon>Panagrolaimus</taxon>
    </lineage>
</organism>
<evidence type="ECO:0000313" key="2">
    <source>
        <dbReference type="WBParaSite" id="JU765_v2.g12626.t1"/>
    </source>
</evidence>
<sequence>MSKKEKDDNFVTLRRISADLEETVETINNLAEQLGAAGKISGNLEILKQCPDWKTKLTAKIVAELTDTMMKMKTSLDCLAKLIGEFSTQLEEGEKSSGTNETDLISFVQHLRTIHHEYSQFLDESDRIFDEIQDGRKPKLDLKKRSLFEETFEIRGIYMRLKNDSRINFK</sequence>
<evidence type="ECO:0000313" key="1">
    <source>
        <dbReference type="Proteomes" id="UP000887576"/>
    </source>
</evidence>
<name>A0AC34Q3J7_9BILA</name>
<proteinExistence type="predicted"/>